<reference evidence="15 16" key="1">
    <citation type="submission" date="2018-08" db="EMBL/GenBank/DDBJ databases">
        <title>Fibrisoma montanum sp. nov., isolated from Danxia mountain soil.</title>
        <authorList>
            <person name="Huang Y."/>
        </authorList>
    </citation>
    <scope>NUCLEOTIDE SEQUENCE [LARGE SCALE GENOMIC DNA]</scope>
    <source>
        <strain evidence="15 16">HYT19</strain>
    </source>
</reference>
<keyword evidence="9" id="KW-0902">Two-component regulatory system</keyword>
<evidence type="ECO:0000256" key="10">
    <source>
        <dbReference type="ARBA" id="ARBA00023136"/>
    </source>
</evidence>
<evidence type="ECO:0000256" key="1">
    <source>
        <dbReference type="ARBA" id="ARBA00000085"/>
    </source>
</evidence>
<dbReference type="Gene3D" id="1.10.287.130">
    <property type="match status" value="1"/>
</dbReference>
<evidence type="ECO:0000256" key="4">
    <source>
        <dbReference type="ARBA" id="ARBA00022553"/>
    </source>
</evidence>
<keyword evidence="4" id="KW-0597">Phosphoprotein</keyword>
<evidence type="ECO:0000256" key="3">
    <source>
        <dbReference type="ARBA" id="ARBA00012438"/>
    </source>
</evidence>
<dbReference type="FunFam" id="3.30.565.10:FF:000006">
    <property type="entry name" value="Sensor histidine kinase WalK"/>
    <property type="match status" value="1"/>
</dbReference>
<keyword evidence="5" id="KW-0808">Transferase</keyword>
<dbReference type="Pfam" id="PF02518">
    <property type="entry name" value="HATPase_c"/>
    <property type="match status" value="1"/>
</dbReference>
<feature type="domain" description="Histidine kinase" evidence="13">
    <location>
        <begin position="233"/>
        <end position="450"/>
    </location>
</feature>
<feature type="compositionally biased region" description="Low complexity" evidence="11">
    <location>
        <begin position="448"/>
        <end position="461"/>
    </location>
</feature>
<evidence type="ECO:0000259" key="13">
    <source>
        <dbReference type="PROSITE" id="PS50109"/>
    </source>
</evidence>
<dbReference type="InterPro" id="IPR004358">
    <property type="entry name" value="Sig_transdc_His_kin-like_C"/>
</dbReference>
<dbReference type="InterPro" id="IPR036890">
    <property type="entry name" value="HATPase_C_sf"/>
</dbReference>
<dbReference type="SMART" id="SM00388">
    <property type="entry name" value="HisKA"/>
    <property type="match status" value="1"/>
</dbReference>
<dbReference type="Gene3D" id="3.30.565.10">
    <property type="entry name" value="Histidine kinase-like ATPase, C-terminal domain"/>
    <property type="match status" value="1"/>
</dbReference>
<feature type="region of interest" description="Disordered" evidence="11">
    <location>
        <begin position="445"/>
        <end position="472"/>
    </location>
</feature>
<accession>A0A418MH74</accession>
<evidence type="ECO:0000256" key="7">
    <source>
        <dbReference type="ARBA" id="ARBA00022777"/>
    </source>
</evidence>
<dbReference type="InterPro" id="IPR005467">
    <property type="entry name" value="His_kinase_dom"/>
</dbReference>
<dbReference type="RefSeq" id="WP_119665646.1">
    <property type="nucleotide sequence ID" value="NZ_QXED01000001.1"/>
</dbReference>
<protein>
    <recommendedName>
        <fullName evidence="3">histidine kinase</fullName>
        <ecNumber evidence="3">2.7.13.3</ecNumber>
    </recommendedName>
</protein>
<dbReference type="EC" id="2.7.13.3" evidence="3"/>
<dbReference type="PRINTS" id="PR00344">
    <property type="entry name" value="BCTRLSENSOR"/>
</dbReference>
<gene>
    <name evidence="15" type="ORF">DYU11_00240</name>
</gene>
<dbReference type="Pfam" id="PF00672">
    <property type="entry name" value="HAMP"/>
    <property type="match status" value="1"/>
</dbReference>
<dbReference type="SUPFAM" id="SSF158472">
    <property type="entry name" value="HAMP domain-like"/>
    <property type="match status" value="1"/>
</dbReference>
<dbReference type="SUPFAM" id="SSF55874">
    <property type="entry name" value="ATPase domain of HSP90 chaperone/DNA topoisomerase II/histidine kinase"/>
    <property type="match status" value="1"/>
</dbReference>
<feature type="domain" description="HAMP" evidence="14">
    <location>
        <begin position="172"/>
        <end position="225"/>
    </location>
</feature>
<dbReference type="CDD" id="cd00075">
    <property type="entry name" value="HATPase"/>
    <property type="match status" value="1"/>
</dbReference>
<dbReference type="FunFam" id="1.10.287.130:FF:000001">
    <property type="entry name" value="Two-component sensor histidine kinase"/>
    <property type="match status" value="1"/>
</dbReference>
<feature type="transmembrane region" description="Helical" evidence="12">
    <location>
        <begin position="6"/>
        <end position="30"/>
    </location>
</feature>
<evidence type="ECO:0000313" key="16">
    <source>
        <dbReference type="Proteomes" id="UP000283523"/>
    </source>
</evidence>
<dbReference type="CDD" id="cd06225">
    <property type="entry name" value="HAMP"/>
    <property type="match status" value="1"/>
</dbReference>
<evidence type="ECO:0000256" key="9">
    <source>
        <dbReference type="ARBA" id="ARBA00023012"/>
    </source>
</evidence>
<dbReference type="InterPro" id="IPR003661">
    <property type="entry name" value="HisK_dim/P_dom"/>
</dbReference>
<keyword evidence="8 12" id="KW-1133">Transmembrane helix</keyword>
<dbReference type="SMART" id="SM00304">
    <property type="entry name" value="HAMP"/>
    <property type="match status" value="1"/>
</dbReference>
<evidence type="ECO:0000256" key="11">
    <source>
        <dbReference type="SAM" id="MobiDB-lite"/>
    </source>
</evidence>
<feature type="compositionally biased region" description="Basic and acidic residues" evidence="11">
    <location>
        <begin position="462"/>
        <end position="472"/>
    </location>
</feature>
<dbReference type="CDD" id="cd00082">
    <property type="entry name" value="HisKA"/>
    <property type="match status" value="1"/>
</dbReference>
<evidence type="ECO:0000256" key="12">
    <source>
        <dbReference type="SAM" id="Phobius"/>
    </source>
</evidence>
<dbReference type="InterPro" id="IPR003660">
    <property type="entry name" value="HAMP_dom"/>
</dbReference>
<dbReference type="SUPFAM" id="SSF47384">
    <property type="entry name" value="Homodimeric domain of signal transducing histidine kinase"/>
    <property type="match status" value="1"/>
</dbReference>
<evidence type="ECO:0000256" key="8">
    <source>
        <dbReference type="ARBA" id="ARBA00022989"/>
    </source>
</evidence>
<dbReference type="GO" id="GO:0000155">
    <property type="term" value="F:phosphorelay sensor kinase activity"/>
    <property type="evidence" value="ECO:0007669"/>
    <property type="project" value="InterPro"/>
</dbReference>
<keyword evidence="16" id="KW-1185">Reference proteome</keyword>
<name>A0A418MH74_9BACT</name>
<proteinExistence type="predicted"/>
<evidence type="ECO:0000259" key="14">
    <source>
        <dbReference type="PROSITE" id="PS50885"/>
    </source>
</evidence>
<dbReference type="InterPro" id="IPR003594">
    <property type="entry name" value="HATPase_dom"/>
</dbReference>
<dbReference type="GO" id="GO:0005886">
    <property type="term" value="C:plasma membrane"/>
    <property type="evidence" value="ECO:0007669"/>
    <property type="project" value="TreeGrafter"/>
</dbReference>
<sequence>MNIRTRLTLLFVMLVASILLLFSVTIYYLYDQFRAQEFEQRLEEKALTTARLWENENQALSNDLPAMANEQVTIYNEQERILYKSNKQLAPFSLPSGFLRNVLRKHTQTIQSGTLEALGVSHYNRQGDKLIIVASAFDRYGFSKLKRLREILFFGWVLCLAITGISGYLFANDALRPVSEIVAQVNTISATNIHRRLRVGRQRDELAYLARTFNDMLTRLEEAFISQKSFVSHASHELRTPLTVMMGQIEVTLLQTRSQADYQAALDGLLDEVKSMIRLVNGLLELARASADATTLNYQPVRIDELLWQAQSHIIQRKPQYEIDIDFENLPAQEEDLVIVAEESLLQTALQNLMENGCKYSPDERVTVRISFEAGQVHLIISDNGYGIPRADLPHIFEPFFRSSSTMTVSGHGIGLALTRRIVELHHGQIIVESEVGHGTTFRISLPTQQQTPTTRSTTFSSDRERLAGLNH</sequence>
<dbReference type="PROSITE" id="PS50885">
    <property type="entry name" value="HAMP"/>
    <property type="match status" value="1"/>
</dbReference>
<dbReference type="Gene3D" id="6.10.340.10">
    <property type="match status" value="1"/>
</dbReference>
<dbReference type="Proteomes" id="UP000283523">
    <property type="component" value="Unassembled WGS sequence"/>
</dbReference>
<dbReference type="Pfam" id="PF00512">
    <property type="entry name" value="HisKA"/>
    <property type="match status" value="1"/>
</dbReference>
<comment type="caution">
    <text evidence="15">The sequence shown here is derived from an EMBL/GenBank/DDBJ whole genome shotgun (WGS) entry which is preliminary data.</text>
</comment>
<keyword evidence="7" id="KW-0418">Kinase</keyword>
<keyword evidence="6 12" id="KW-0812">Transmembrane</keyword>
<keyword evidence="10 12" id="KW-0472">Membrane</keyword>
<organism evidence="15 16">
    <name type="scientific">Fibrisoma montanum</name>
    <dbReference type="NCBI Taxonomy" id="2305895"/>
    <lineage>
        <taxon>Bacteria</taxon>
        <taxon>Pseudomonadati</taxon>
        <taxon>Bacteroidota</taxon>
        <taxon>Cytophagia</taxon>
        <taxon>Cytophagales</taxon>
        <taxon>Spirosomataceae</taxon>
        <taxon>Fibrisoma</taxon>
    </lineage>
</organism>
<dbReference type="PANTHER" id="PTHR45436">
    <property type="entry name" value="SENSOR HISTIDINE KINASE YKOH"/>
    <property type="match status" value="1"/>
</dbReference>
<comment type="subcellular location">
    <subcellularLocation>
        <location evidence="2">Membrane</location>
    </subcellularLocation>
</comment>
<comment type="catalytic activity">
    <reaction evidence="1">
        <text>ATP + protein L-histidine = ADP + protein N-phospho-L-histidine.</text>
        <dbReference type="EC" id="2.7.13.3"/>
    </reaction>
</comment>
<dbReference type="AlphaFoldDB" id="A0A418MH74"/>
<dbReference type="PANTHER" id="PTHR45436:SF5">
    <property type="entry name" value="SENSOR HISTIDINE KINASE TRCS"/>
    <property type="match status" value="1"/>
</dbReference>
<dbReference type="OrthoDB" id="594725at2"/>
<dbReference type="InterPro" id="IPR036097">
    <property type="entry name" value="HisK_dim/P_sf"/>
</dbReference>
<dbReference type="EMBL" id="QXED01000001">
    <property type="protein sequence ID" value="RIV26788.1"/>
    <property type="molecule type" value="Genomic_DNA"/>
</dbReference>
<evidence type="ECO:0000256" key="6">
    <source>
        <dbReference type="ARBA" id="ARBA00022692"/>
    </source>
</evidence>
<dbReference type="PROSITE" id="PS50109">
    <property type="entry name" value="HIS_KIN"/>
    <property type="match status" value="1"/>
</dbReference>
<dbReference type="SMART" id="SM00387">
    <property type="entry name" value="HATPase_c"/>
    <property type="match status" value="1"/>
</dbReference>
<evidence type="ECO:0000256" key="2">
    <source>
        <dbReference type="ARBA" id="ARBA00004370"/>
    </source>
</evidence>
<evidence type="ECO:0000313" key="15">
    <source>
        <dbReference type="EMBL" id="RIV26788.1"/>
    </source>
</evidence>
<dbReference type="InterPro" id="IPR050428">
    <property type="entry name" value="TCS_sensor_his_kinase"/>
</dbReference>
<evidence type="ECO:0000256" key="5">
    <source>
        <dbReference type="ARBA" id="ARBA00022679"/>
    </source>
</evidence>